<evidence type="ECO:0000313" key="1">
    <source>
        <dbReference type="EMBL" id="CAK0839224.1"/>
    </source>
</evidence>
<proteinExistence type="predicted"/>
<dbReference type="Proteomes" id="UP001189429">
    <property type="component" value="Unassembled WGS sequence"/>
</dbReference>
<organism evidence="1 2">
    <name type="scientific">Prorocentrum cordatum</name>
    <dbReference type="NCBI Taxonomy" id="2364126"/>
    <lineage>
        <taxon>Eukaryota</taxon>
        <taxon>Sar</taxon>
        <taxon>Alveolata</taxon>
        <taxon>Dinophyceae</taxon>
        <taxon>Prorocentrales</taxon>
        <taxon>Prorocentraceae</taxon>
        <taxon>Prorocentrum</taxon>
    </lineage>
</organism>
<gene>
    <name evidence="1" type="ORF">PCOR1329_LOCUS34956</name>
</gene>
<evidence type="ECO:0000313" key="2">
    <source>
        <dbReference type="Proteomes" id="UP001189429"/>
    </source>
</evidence>
<comment type="caution">
    <text evidence="1">The sequence shown here is derived from an EMBL/GenBank/DDBJ whole genome shotgun (WGS) entry which is preliminary data.</text>
</comment>
<dbReference type="EMBL" id="CAUYUJ010014279">
    <property type="protein sequence ID" value="CAK0839224.1"/>
    <property type="molecule type" value="Genomic_DNA"/>
</dbReference>
<sequence>MESEQFRAGAVYLGHYAPLPLARIRPTASRDNLCFIMVRRPLDRAVAHYTRFGVIDRFSGKDMHKLTLSELDLAVRQTGGGEYMTRYLGCVDEEDCEQPVASIMDSARAQLRRCHVGITDHFKTTLAYLKVLLPWLDLESISDIHARPANYVDGNRFLGKLQSTPEKVEAIQKWYAADMEIYDYGRGLFLNQTRHALRCYGHISSDDHVERLKQMRTISRKVKRKPETYQWEIAKCVERAVYCREGVLREMCSCTSAEST</sequence>
<dbReference type="Gene3D" id="3.40.50.300">
    <property type="entry name" value="P-loop containing nucleotide triphosphate hydrolases"/>
    <property type="match status" value="1"/>
</dbReference>
<dbReference type="InterPro" id="IPR027417">
    <property type="entry name" value="P-loop_NTPase"/>
</dbReference>
<name>A0ABN9T3P8_9DINO</name>
<reference evidence="1" key="1">
    <citation type="submission" date="2023-10" db="EMBL/GenBank/DDBJ databases">
        <authorList>
            <person name="Chen Y."/>
            <person name="Shah S."/>
            <person name="Dougan E. K."/>
            <person name="Thang M."/>
            <person name="Chan C."/>
        </authorList>
    </citation>
    <scope>NUCLEOTIDE SEQUENCE [LARGE SCALE GENOMIC DNA]</scope>
</reference>
<evidence type="ECO:0008006" key="3">
    <source>
        <dbReference type="Google" id="ProtNLM"/>
    </source>
</evidence>
<accession>A0ABN9T3P8</accession>
<keyword evidence="2" id="KW-1185">Reference proteome</keyword>
<protein>
    <recommendedName>
        <fullName evidence="3">Protein-tyrosine sulfotransferase</fullName>
    </recommendedName>
</protein>